<name>A0AAW3ZVE1_9BACT</name>
<evidence type="ECO:0000259" key="6">
    <source>
        <dbReference type="Pfam" id="PF04932"/>
    </source>
</evidence>
<comment type="subcellular location">
    <subcellularLocation>
        <location evidence="1">Membrane</location>
        <topology evidence="1">Multi-pass membrane protein</topology>
    </subcellularLocation>
</comment>
<protein>
    <submittedName>
        <fullName evidence="8">O-antigen ligase family protein</fullName>
    </submittedName>
</protein>
<dbReference type="PANTHER" id="PTHR37422:SF13">
    <property type="entry name" value="LIPOPOLYSACCHARIDE BIOSYNTHESIS PROTEIN PA4999-RELATED"/>
    <property type="match status" value="1"/>
</dbReference>
<reference evidence="7 10" key="2">
    <citation type="submission" date="2020-10" db="EMBL/GenBank/DDBJ databases">
        <title>Campylobacter californiensis sp. nov. isolated from cattle and feral swine in California.</title>
        <authorList>
            <person name="Miller W.G."/>
        </authorList>
    </citation>
    <scope>NUCLEOTIDE SEQUENCE [LARGE SCALE GENOMIC DNA]</scope>
    <source>
        <strain evidence="7 10">RM12919</strain>
    </source>
</reference>
<evidence type="ECO:0000256" key="5">
    <source>
        <dbReference type="SAM" id="Phobius"/>
    </source>
</evidence>
<feature type="transmembrane region" description="Helical" evidence="5">
    <location>
        <begin position="76"/>
        <end position="94"/>
    </location>
</feature>
<evidence type="ECO:0000313" key="9">
    <source>
        <dbReference type="Proteomes" id="UP000650616"/>
    </source>
</evidence>
<keyword evidence="3 5" id="KW-1133">Transmembrane helix</keyword>
<evidence type="ECO:0000256" key="3">
    <source>
        <dbReference type="ARBA" id="ARBA00022989"/>
    </source>
</evidence>
<gene>
    <name evidence="7" type="ORF">CCAL12919_02060</name>
    <name evidence="8" type="ORF">CCAL9337_04245</name>
</gene>
<evidence type="ECO:0000256" key="2">
    <source>
        <dbReference type="ARBA" id="ARBA00022692"/>
    </source>
</evidence>
<reference evidence="8 9" key="1">
    <citation type="submission" date="2015-08" db="EMBL/GenBank/DDBJ databases">
        <title>Comparative genomics of the Campylobacter concisus group.</title>
        <authorList>
            <person name="Yee E."/>
            <person name="Chapman M.H."/>
            <person name="Huynh S."/>
            <person name="Bono J.L."/>
            <person name="On S.L."/>
            <person name="St Leger J."/>
            <person name="Foster G."/>
            <person name="Parker C.T."/>
            <person name="Miller W.G."/>
        </authorList>
    </citation>
    <scope>NUCLEOTIDE SEQUENCE [LARGE SCALE GENOMIC DNA]</scope>
    <source>
        <strain evidence="8 9">RM9337</strain>
    </source>
</reference>
<dbReference type="InterPro" id="IPR051533">
    <property type="entry name" value="WaaL-like"/>
</dbReference>
<proteinExistence type="predicted"/>
<feature type="domain" description="O-antigen ligase-related" evidence="6">
    <location>
        <begin position="206"/>
        <end position="341"/>
    </location>
</feature>
<feature type="transmembrane region" description="Helical" evidence="5">
    <location>
        <begin position="44"/>
        <end position="64"/>
    </location>
</feature>
<dbReference type="Pfam" id="PF04932">
    <property type="entry name" value="Wzy_C"/>
    <property type="match status" value="1"/>
</dbReference>
<evidence type="ECO:0000256" key="4">
    <source>
        <dbReference type="ARBA" id="ARBA00023136"/>
    </source>
</evidence>
<keyword evidence="4 5" id="KW-0472">Membrane</keyword>
<dbReference type="RefSeq" id="WP_170015998.1">
    <property type="nucleotide sequence ID" value="NZ_CP012545.1"/>
</dbReference>
<dbReference type="EMBL" id="LIWG01000004">
    <property type="protein sequence ID" value="MBE3607941.1"/>
    <property type="molecule type" value="Genomic_DNA"/>
</dbReference>
<feature type="transmembrane region" description="Helical" evidence="5">
    <location>
        <begin position="106"/>
        <end position="125"/>
    </location>
</feature>
<feature type="transmembrane region" description="Helical" evidence="5">
    <location>
        <begin position="358"/>
        <end position="377"/>
    </location>
</feature>
<feature type="transmembrane region" description="Helical" evidence="5">
    <location>
        <begin position="175"/>
        <end position="196"/>
    </location>
</feature>
<dbReference type="GO" id="GO:0016874">
    <property type="term" value="F:ligase activity"/>
    <property type="evidence" value="ECO:0007669"/>
    <property type="project" value="UniProtKB-KW"/>
</dbReference>
<evidence type="ECO:0000313" key="10">
    <source>
        <dbReference type="Proteomes" id="UP001318760"/>
    </source>
</evidence>
<dbReference type="EMBL" id="JADBHS010000003">
    <property type="protein sequence ID" value="MBE2985923.1"/>
    <property type="molecule type" value="Genomic_DNA"/>
</dbReference>
<dbReference type="Proteomes" id="UP001318760">
    <property type="component" value="Unassembled WGS sequence"/>
</dbReference>
<sequence>MNIFGVNKNEIFTDIKNISKFQFVFLFSLILWCLSMPFDNAIYQGSWILINLVFVSHVVYYKNYNTVIEILKKQKIYLVLFVLLCLVMAISNALNTDVLGPKSWKIIVYFVLRFALIFLALCYFIKIYNFSEKFILYSCIIGVCFLASAGLYEIITNYQNIFFYKNSRYGLEGFLRNRNGFGLMMGIGFTIILFYLKNTAFKAVLLSIFALLIIFSFSRSAWVASSAATLFYVAINIKKFKKEYFYFALLFCFGVLVLYYFSDSLQHRFSTLVQGNSSHRFGIWQYSYEMFLKQPFFGWGIDSFRFVPNAPYLTNPNYSAPHNMIMELLYSTGSLGFIAFMGLNLAIFIHLVKTKNTKVIGFFIFAFVVCQFDYGLFNTKELLSYVTVFCFIGLKDRIIA</sequence>
<feature type="transmembrane region" description="Helical" evidence="5">
    <location>
        <begin position="134"/>
        <end position="155"/>
    </location>
</feature>
<dbReference type="GO" id="GO:0016020">
    <property type="term" value="C:membrane"/>
    <property type="evidence" value="ECO:0007669"/>
    <property type="project" value="UniProtKB-SubCell"/>
</dbReference>
<dbReference type="Proteomes" id="UP000650616">
    <property type="component" value="Unassembled WGS sequence"/>
</dbReference>
<organism evidence="8 9">
    <name type="scientific">Campylobacter californiensis</name>
    <dbReference type="NCBI Taxonomy" id="1032243"/>
    <lineage>
        <taxon>Bacteria</taxon>
        <taxon>Pseudomonadati</taxon>
        <taxon>Campylobacterota</taxon>
        <taxon>Epsilonproteobacteria</taxon>
        <taxon>Campylobacterales</taxon>
        <taxon>Campylobacteraceae</taxon>
        <taxon>Campylobacter</taxon>
    </lineage>
</organism>
<feature type="transmembrane region" description="Helical" evidence="5">
    <location>
        <begin position="328"/>
        <end position="352"/>
    </location>
</feature>
<evidence type="ECO:0000256" key="1">
    <source>
        <dbReference type="ARBA" id="ARBA00004141"/>
    </source>
</evidence>
<keyword evidence="2 5" id="KW-0812">Transmembrane</keyword>
<comment type="caution">
    <text evidence="8">The sequence shown here is derived from an EMBL/GenBank/DDBJ whole genome shotgun (WGS) entry which is preliminary data.</text>
</comment>
<dbReference type="PANTHER" id="PTHR37422">
    <property type="entry name" value="TEICHURONIC ACID BIOSYNTHESIS PROTEIN TUAE"/>
    <property type="match status" value="1"/>
</dbReference>
<dbReference type="AlphaFoldDB" id="A0AAW3ZVE1"/>
<evidence type="ECO:0000313" key="7">
    <source>
        <dbReference type="EMBL" id="MBE2985923.1"/>
    </source>
</evidence>
<evidence type="ECO:0000313" key="8">
    <source>
        <dbReference type="EMBL" id="MBE3607941.1"/>
    </source>
</evidence>
<feature type="transmembrane region" description="Helical" evidence="5">
    <location>
        <begin position="21"/>
        <end position="38"/>
    </location>
</feature>
<feature type="transmembrane region" description="Helical" evidence="5">
    <location>
        <begin position="244"/>
        <end position="261"/>
    </location>
</feature>
<keyword evidence="9" id="KW-1185">Reference proteome</keyword>
<dbReference type="InterPro" id="IPR007016">
    <property type="entry name" value="O-antigen_ligase-rel_domated"/>
</dbReference>
<feature type="transmembrane region" description="Helical" evidence="5">
    <location>
        <begin position="203"/>
        <end position="224"/>
    </location>
</feature>
<accession>A0AAW3ZVE1</accession>
<keyword evidence="8" id="KW-0436">Ligase</keyword>